<reference evidence="3 4" key="1">
    <citation type="submission" date="2018-12" db="EMBL/GenBank/DDBJ databases">
        <title>Complete Genome Sequence of the Corallopyronin A producing Myxobacterium Corallococcus coralloides B035.</title>
        <authorList>
            <person name="Bouhired S.M."/>
            <person name="Rupp O."/>
            <person name="Blom J."/>
            <person name="Schaeberle T.F."/>
            <person name="Kehraus S."/>
            <person name="Schiefer A."/>
            <person name="Pfarr K."/>
            <person name="Goesmann A."/>
            <person name="Hoerauf A."/>
            <person name="Koenig G.M."/>
        </authorList>
    </citation>
    <scope>NUCLEOTIDE SEQUENCE [LARGE SCALE GENOMIC DNA]</scope>
    <source>
        <strain evidence="3 4">B035</strain>
    </source>
</reference>
<feature type="chain" id="PRO_5019195340" evidence="1">
    <location>
        <begin position="38"/>
        <end position="556"/>
    </location>
</feature>
<accession>A0A410RQY5</accession>
<feature type="domain" description="Amidase" evidence="2">
    <location>
        <begin position="77"/>
        <end position="529"/>
    </location>
</feature>
<dbReference type="Proteomes" id="UP000288758">
    <property type="component" value="Chromosome"/>
</dbReference>
<dbReference type="InterPro" id="IPR036928">
    <property type="entry name" value="AS_sf"/>
</dbReference>
<gene>
    <name evidence="3" type="primary">gatA2</name>
    <name evidence="3" type="ORF">EJ065_2738</name>
</gene>
<dbReference type="SUPFAM" id="SSF75304">
    <property type="entry name" value="Amidase signature (AS) enzymes"/>
    <property type="match status" value="1"/>
</dbReference>
<evidence type="ECO:0000313" key="3">
    <source>
        <dbReference type="EMBL" id="QAT84310.1"/>
    </source>
</evidence>
<name>A0A410RQY5_CORCK</name>
<keyword evidence="1" id="KW-0732">Signal</keyword>
<evidence type="ECO:0000313" key="4">
    <source>
        <dbReference type="Proteomes" id="UP000288758"/>
    </source>
</evidence>
<dbReference type="AlphaFoldDB" id="A0A410RQY5"/>
<dbReference type="EMBL" id="CP034669">
    <property type="protein sequence ID" value="QAT84310.1"/>
    <property type="molecule type" value="Genomic_DNA"/>
</dbReference>
<dbReference type="PROSITE" id="PS51318">
    <property type="entry name" value="TAT"/>
    <property type="match status" value="1"/>
</dbReference>
<protein>
    <submittedName>
        <fullName evidence="3">Amidase</fullName>
    </submittedName>
</protein>
<dbReference type="Pfam" id="PF01425">
    <property type="entry name" value="Amidase"/>
    <property type="match status" value="1"/>
</dbReference>
<dbReference type="NCBIfam" id="NF006006">
    <property type="entry name" value="PRK08137.1"/>
    <property type="match status" value="1"/>
</dbReference>
<proteinExistence type="predicted"/>
<dbReference type="NCBIfam" id="NF005300">
    <property type="entry name" value="PRK06828.1"/>
    <property type="match status" value="1"/>
</dbReference>
<dbReference type="InterPro" id="IPR023631">
    <property type="entry name" value="Amidase_dom"/>
</dbReference>
<dbReference type="Gene3D" id="3.90.1300.10">
    <property type="entry name" value="Amidase signature (AS) domain"/>
    <property type="match status" value="1"/>
</dbReference>
<dbReference type="RefSeq" id="WP_128796301.1">
    <property type="nucleotide sequence ID" value="NZ_CP034669.1"/>
</dbReference>
<dbReference type="InterPro" id="IPR006311">
    <property type="entry name" value="TAT_signal"/>
</dbReference>
<evidence type="ECO:0000256" key="1">
    <source>
        <dbReference type="SAM" id="SignalP"/>
    </source>
</evidence>
<feature type="signal peptide" evidence="1">
    <location>
        <begin position="1"/>
        <end position="37"/>
    </location>
</feature>
<dbReference type="PANTHER" id="PTHR42678:SF34">
    <property type="entry name" value="OS04G0183300 PROTEIN"/>
    <property type="match status" value="1"/>
</dbReference>
<organism evidence="3 4">
    <name type="scientific">Corallococcus coralloides</name>
    <name type="common">Myxococcus coralloides</name>
    <dbReference type="NCBI Taxonomy" id="184914"/>
    <lineage>
        <taxon>Bacteria</taxon>
        <taxon>Pseudomonadati</taxon>
        <taxon>Myxococcota</taxon>
        <taxon>Myxococcia</taxon>
        <taxon>Myxococcales</taxon>
        <taxon>Cystobacterineae</taxon>
        <taxon>Myxococcaceae</taxon>
        <taxon>Corallococcus</taxon>
    </lineage>
</organism>
<evidence type="ECO:0000259" key="2">
    <source>
        <dbReference type="Pfam" id="PF01425"/>
    </source>
</evidence>
<dbReference type="PANTHER" id="PTHR42678">
    <property type="entry name" value="AMIDASE"/>
    <property type="match status" value="1"/>
</dbReference>
<sequence length="556" mass="57433">MTKKTAASDVNPGFSRRTLLGAAAAVTGALAARNAHAQAPSAAAPGATTAGAFAIEEATVAELGAGLESGKHTARGLTEAYLARIRALDRTGELPLCSVIELNPDALALADALDAERKAKGARGPLHGIPVLIKDNIATADKLQTTAGSLALVGAVPPREAFIVERLRAAGAVLLGKTNLSEWANFRSTHSTSGWSGRGGLCRNPYALDRTPSGSSSGSGAATAANFCAVSVGTETDGSIVSPASACSLVGLKPTVGLVSRAGIIPISSTQDTAGPMTRTVADAAALLGVLAGEDPRDAATAAGKGHAHPDYTKFLDPQGLKGARIGVPRERFFGYHPATDAVVERALEVMKAQGAVLVDPVVLPNVAKLDGPELEVMLYEFKAGLEAYLAQLGEGAPVRTLADLIAFNEKHREREMPYFGQELLLQAQKKGPLTDAAYKKALAACRRYSRAEGLDAVMNKHKLDALVAPTQAPAGPIDLVLGDHWLGSSSTPAAVSGYPAITVPAGDVHGLPVGVSFIGRAWSEPVLLKLAYAYEQASHARRKPGFARSLDPRGG</sequence>